<dbReference type="Proteomes" id="UP000609849">
    <property type="component" value="Unassembled WGS sequence"/>
</dbReference>
<keyword evidence="9 14" id="KW-0274">FAD</keyword>
<dbReference type="RefSeq" id="WP_153972167.1">
    <property type="nucleotide sequence ID" value="NZ_JACRWE010000002.1"/>
</dbReference>
<dbReference type="InterPro" id="IPR002606">
    <property type="entry name" value="Riboflavin_kinase_bac"/>
</dbReference>
<evidence type="ECO:0000313" key="17">
    <source>
        <dbReference type="Proteomes" id="UP000609849"/>
    </source>
</evidence>
<keyword evidence="5 14" id="KW-0808">Transferase</keyword>
<dbReference type="PIRSF" id="PIRSF004491">
    <property type="entry name" value="FAD_Synth"/>
    <property type="match status" value="1"/>
</dbReference>
<keyword evidence="10 14" id="KW-0067">ATP-binding</keyword>
<dbReference type="SUPFAM" id="SSF52374">
    <property type="entry name" value="Nucleotidylyl transferase"/>
    <property type="match status" value="1"/>
</dbReference>
<keyword evidence="6 14" id="KW-0548">Nucleotidyltransferase</keyword>
<evidence type="ECO:0000256" key="11">
    <source>
        <dbReference type="ARBA" id="ARBA00023268"/>
    </source>
</evidence>
<keyword evidence="11" id="KW-0511">Multifunctional enzyme</keyword>
<evidence type="ECO:0000313" key="16">
    <source>
        <dbReference type="EMBL" id="MBC5996187.1"/>
    </source>
</evidence>
<dbReference type="NCBIfam" id="NF004162">
    <property type="entry name" value="PRK05627.1-5"/>
    <property type="match status" value="1"/>
</dbReference>
<protein>
    <recommendedName>
        <fullName evidence="14">Riboflavin biosynthesis protein</fullName>
    </recommendedName>
    <domain>
        <recommendedName>
            <fullName evidence="14">Riboflavin kinase</fullName>
            <ecNumber evidence="14">2.7.1.26</ecNumber>
        </recommendedName>
        <alternativeName>
            <fullName evidence="14">Flavokinase</fullName>
        </alternativeName>
    </domain>
    <domain>
        <recommendedName>
            <fullName evidence="14">FMN adenylyltransferase</fullName>
            <ecNumber evidence="14">2.7.7.2</ecNumber>
        </recommendedName>
        <alternativeName>
            <fullName evidence="14">FAD pyrophosphorylase</fullName>
        </alternativeName>
        <alternativeName>
            <fullName evidence="14">FAD synthase</fullName>
        </alternativeName>
    </domain>
</protein>
<evidence type="ECO:0000259" key="15">
    <source>
        <dbReference type="SMART" id="SM00904"/>
    </source>
</evidence>
<comment type="pathway">
    <text evidence="1 14">Cofactor biosynthesis; FAD biosynthesis; FAD from FMN: step 1/1.</text>
</comment>
<dbReference type="SMART" id="SM00904">
    <property type="entry name" value="Flavokinase"/>
    <property type="match status" value="1"/>
</dbReference>
<evidence type="ECO:0000256" key="4">
    <source>
        <dbReference type="ARBA" id="ARBA00022643"/>
    </source>
</evidence>
<dbReference type="EC" id="2.7.1.26" evidence="14"/>
<dbReference type="CDD" id="cd02064">
    <property type="entry name" value="FAD_synthetase_N"/>
    <property type="match status" value="1"/>
</dbReference>
<evidence type="ECO:0000256" key="7">
    <source>
        <dbReference type="ARBA" id="ARBA00022741"/>
    </source>
</evidence>
<dbReference type="Gene3D" id="3.40.50.620">
    <property type="entry name" value="HUPs"/>
    <property type="match status" value="1"/>
</dbReference>
<evidence type="ECO:0000256" key="1">
    <source>
        <dbReference type="ARBA" id="ARBA00004726"/>
    </source>
</evidence>
<name>A0ABR7JN51_9FIRM</name>
<organism evidence="16 17">
    <name type="scientific">Romboutsia faecis</name>
    <dbReference type="NCBI Taxonomy" id="2764597"/>
    <lineage>
        <taxon>Bacteria</taxon>
        <taxon>Bacillati</taxon>
        <taxon>Bacillota</taxon>
        <taxon>Clostridia</taxon>
        <taxon>Peptostreptococcales</taxon>
        <taxon>Peptostreptococcaceae</taxon>
        <taxon>Romboutsia</taxon>
    </lineage>
</organism>
<evidence type="ECO:0000256" key="13">
    <source>
        <dbReference type="ARBA" id="ARBA00049494"/>
    </source>
</evidence>
<comment type="catalytic activity">
    <reaction evidence="13 14">
        <text>FMN + ATP + H(+) = FAD + diphosphate</text>
        <dbReference type="Rhea" id="RHEA:17237"/>
        <dbReference type="ChEBI" id="CHEBI:15378"/>
        <dbReference type="ChEBI" id="CHEBI:30616"/>
        <dbReference type="ChEBI" id="CHEBI:33019"/>
        <dbReference type="ChEBI" id="CHEBI:57692"/>
        <dbReference type="ChEBI" id="CHEBI:58210"/>
        <dbReference type="EC" id="2.7.7.2"/>
    </reaction>
</comment>
<dbReference type="InterPro" id="IPR015865">
    <property type="entry name" value="Riboflavin_kinase_bac/euk"/>
</dbReference>
<dbReference type="NCBIfam" id="TIGR00083">
    <property type="entry name" value="ribF"/>
    <property type="match status" value="1"/>
</dbReference>
<reference evidence="16 17" key="1">
    <citation type="submission" date="2020-08" db="EMBL/GenBank/DDBJ databases">
        <authorList>
            <person name="Liu C."/>
            <person name="Sun Q."/>
        </authorList>
    </citation>
    <scope>NUCLEOTIDE SEQUENCE [LARGE SCALE GENOMIC DNA]</scope>
    <source>
        <strain evidence="16 17">NSJ-18</strain>
    </source>
</reference>
<proteinExistence type="inferred from homology"/>
<feature type="domain" description="Riboflavin kinase" evidence="15">
    <location>
        <begin position="181"/>
        <end position="305"/>
    </location>
</feature>
<dbReference type="PANTHER" id="PTHR22749:SF6">
    <property type="entry name" value="RIBOFLAVIN KINASE"/>
    <property type="match status" value="1"/>
</dbReference>
<gene>
    <name evidence="16" type="ORF">H8923_05380</name>
</gene>
<dbReference type="SUPFAM" id="SSF82114">
    <property type="entry name" value="Riboflavin kinase-like"/>
    <property type="match status" value="1"/>
</dbReference>
<sequence>MDIIKSIWDVYDVEESVVTIGKFDGLHKGHRVLIKKAVESSKKRRIKSVVFTFENHPANYFKSYSVKNIIADNDKLKKLNCLGIDMVVNVPFDEEMTKLSADDFARTILKERLGAKKVIVGHDFTFAKNKEGNAKLLKILGAKYDFKVEIVKPVKINNIRVSSTYIRNLIAQGCVNKVKEYLGRNYQLEGEVIKCKQLGRTIGFPTANMAINEDMLVPKCGIYATKVYLGKETYFGATNVGYNPTVEGKSLSVETNILDFNEEIYGRIIKLEFLERIRDEKKFNSLDELKSQLKTDTNYIYKKYVCKK</sequence>
<evidence type="ECO:0000256" key="2">
    <source>
        <dbReference type="ARBA" id="ARBA00005201"/>
    </source>
</evidence>
<keyword evidence="3 14" id="KW-0285">Flavoprotein</keyword>
<dbReference type="GO" id="GO:0008531">
    <property type="term" value="F:riboflavin kinase activity"/>
    <property type="evidence" value="ECO:0007669"/>
    <property type="project" value="UniProtKB-EC"/>
</dbReference>
<dbReference type="EMBL" id="JACRWE010000002">
    <property type="protein sequence ID" value="MBC5996187.1"/>
    <property type="molecule type" value="Genomic_DNA"/>
</dbReference>
<evidence type="ECO:0000256" key="9">
    <source>
        <dbReference type="ARBA" id="ARBA00022827"/>
    </source>
</evidence>
<dbReference type="InterPro" id="IPR015864">
    <property type="entry name" value="FAD_synthase"/>
</dbReference>
<keyword evidence="4 14" id="KW-0288">FMN</keyword>
<dbReference type="Pfam" id="PF06574">
    <property type="entry name" value="FAD_syn"/>
    <property type="match status" value="1"/>
</dbReference>
<evidence type="ECO:0000256" key="5">
    <source>
        <dbReference type="ARBA" id="ARBA00022679"/>
    </source>
</evidence>
<dbReference type="Pfam" id="PF01687">
    <property type="entry name" value="Flavokinase"/>
    <property type="match status" value="1"/>
</dbReference>
<dbReference type="InterPro" id="IPR023465">
    <property type="entry name" value="Riboflavin_kinase_dom_sf"/>
</dbReference>
<keyword evidence="8 14" id="KW-0418">Kinase</keyword>
<dbReference type="NCBIfam" id="NF004160">
    <property type="entry name" value="PRK05627.1-3"/>
    <property type="match status" value="1"/>
</dbReference>
<evidence type="ECO:0000256" key="6">
    <source>
        <dbReference type="ARBA" id="ARBA00022695"/>
    </source>
</evidence>
<comment type="similarity">
    <text evidence="14">Belongs to the ribF family.</text>
</comment>
<comment type="pathway">
    <text evidence="2 14">Cofactor biosynthesis; FMN biosynthesis; FMN from riboflavin (ATP route): step 1/1.</text>
</comment>
<keyword evidence="17" id="KW-1185">Reference proteome</keyword>
<dbReference type="PANTHER" id="PTHR22749">
    <property type="entry name" value="RIBOFLAVIN KINASE/FMN ADENYLYLTRANSFERASE"/>
    <property type="match status" value="1"/>
</dbReference>
<evidence type="ECO:0000256" key="10">
    <source>
        <dbReference type="ARBA" id="ARBA00022840"/>
    </source>
</evidence>
<evidence type="ECO:0000256" key="3">
    <source>
        <dbReference type="ARBA" id="ARBA00022630"/>
    </source>
</evidence>
<accession>A0ABR7JN51</accession>
<dbReference type="InterPro" id="IPR014729">
    <property type="entry name" value="Rossmann-like_a/b/a_fold"/>
</dbReference>
<comment type="caution">
    <text evidence="16">The sequence shown here is derived from an EMBL/GenBank/DDBJ whole genome shotgun (WGS) entry which is preliminary data.</text>
</comment>
<evidence type="ECO:0000256" key="8">
    <source>
        <dbReference type="ARBA" id="ARBA00022777"/>
    </source>
</evidence>
<dbReference type="EC" id="2.7.7.2" evidence="14"/>
<dbReference type="GO" id="GO:0003919">
    <property type="term" value="F:FMN adenylyltransferase activity"/>
    <property type="evidence" value="ECO:0007669"/>
    <property type="project" value="UniProtKB-EC"/>
</dbReference>
<evidence type="ECO:0000256" key="12">
    <source>
        <dbReference type="ARBA" id="ARBA00047880"/>
    </source>
</evidence>
<comment type="catalytic activity">
    <reaction evidence="12 14">
        <text>riboflavin + ATP = FMN + ADP + H(+)</text>
        <dbReference type="Rhea" id="RHEA:14357"/>
        <dbReference type="ChEBI" id="CHEBI:15378"/>
        <dbReference type="ChEBI" id="CHEBI:30616"/>
        <dbReference type="ChEBI" id="CHEBI:57986"/>
        <dbReference type="ChEBI" id="CHEBI:58210"/>
        <dbReference type="ChEBI" id="CHEBI:456216"/>
        <dbReference type="EC" id="2.7.1.26"/>
    </reaction>
</comment>
<keyword evidence="7 14" id="KW-0547">Nucleotide-binding</keyword>
<dbReference type="InterPro" id="IPR023468">
    <property type="entry name" value="Riboflavin_kinase"/>
</dbReference>
<dbReference type="Gene3D" id="2.40.30.30">
    <property type="entry name" value="Riboflavin kinase-like"/>
    <property type="match status" value="1"/>
</dbReference>
<evidence type="ECO:0000256" key="14">
    <source>
        <dbReference type="PIRNR" id="PIRNR004491"/>
    </source>
</evidence>